<feature type="domain" description="ABM" evidence="2">
    <location>
        <begin position="40"/>
        <end position="130"/>
    </location>
</feature>
<dbReference type="Pfam" id="PF03992">
    <property type="entry name" value="ABM"/>
    <property type="match status" value="1"/>
</dbReference>
<evidence type="ECO:0000256" key="1">
    <source>
        <dbReference type="SAM" id="Phobius"/>
    </source>
</evidence>
<dbReference type="InterPro" id="IPR038762">
    <property type="entry name" value="ABM_predict"/>
</dbReference>
<reference evidence="3 4" key="1">
    <citation type="journal article" date="2010" name="Stand. Genomic Sci.">
        <title>Complete genome sequence of Methanoplanus petrolearius type strain (SEBR 4847).</title>
        <authorList>
            <person name="Brambilla E."/>
            <person name="Djao O.D."/>
            <person name="Daligault H."/>
            <person name="Lapidus A."/>
            <person name="Lucas S."/>
            <person name="Hammon N."/>
            <person name="Nolan M."/>
            <person name="Tice H."/>
            <person name="Cheng J.F."/>
            <person name="Han C."/>
            <person name="Tapia R."/>
            <person name="Goodwin L."/>
            <person name="Pitluck S."/>
            <person name="Liolios K."/>
            <person name="Ivanova N."/>
            <person name="Mavromatis K."/>
            <person name="Mikhailova N."/>
            <person name="Pati A."/>
            <person name="Chen A."/>
            <person name="Palaniappan K."/>
            <person name="Land M."/>
            <person name="Hauser L."/>
            <person name="Chang Y.J."/>
            <person name="Jeffries C.D."/>
            <person name="Rohde M."/>
            <person name="Spring S."/>
            <person name="Sikorski J."/>
            <person name="Goker M."/>
            <person name="Woyke T."/>
            <person name="Bristow J."/>
            <person name="Eisen J.A."/>
            <person name="Markowitz V."/>
            <person name="Hugenholtz P."/>
            <person name="Kyrpides N.C."/>
            <person name="Klenk H.P."/>
        </authorList>
    </citation>
    <scope>NUCLEOTIDE SEQUENCE [LARGE SCALE GENOMIC DNA]</scope>
    <source>
        <strain evidence="4">DSM 11571 / OCM 486 / SEBR 4847</strain>
    </source>
</reference>
<dbReference type="GO" id="GO:0004497">
    <property type="term" value="F:monooxygenase activity"/>
    <property type="evidence" value="ECO:0007669"/>
    <property type="project" value="UniProtKB-KW"/>
</dbReference>
<dbReference type="SUPFAM" id="SSF54909">
    <property type="entry name" value="Dimeric alpha+beta barrel"/>
    <property type="match status" value="1"/>
</dbReference>
<keyword evidence="3" id="KW-0503">Monooxygenase</keyword>
<dbReference type="InterPro" id="IPR007138">
    <property type="entry name" value="ABM_dom"/>
</dbReference>
<dbReference type="PANTHER" id="PTHR40057:SF1">
    <property type="entry name" value="SLR1162 PROTEIN"/>
    <property type="match status" value="1"/>
</dbReference>
<dbReference type="HOGENOM" id="CLU_075307_0_0_2"/>
<dbReference type="PANTHER" id="PTHR40057">
    <property type="entry name" value="SLR1162 PROTEIN"/>
    <property type="match status" value="1"/>
</dbReference>
<sequence>MCYPQIIYLHETAKSPIFTGGISITTEGAENEPGNKPEPFTLVTTHYVKPGKMDEFSEEIRNLSGYFSGYPGYMGVNFFRPSDPADGDFRVVLRFRSEKDFNRWRDSDERKKWIEREKELTIAPPKRYAVNGLETWFTLPGNNIMKPPKRHRQFMVTWLAVWPILAILTPIENSLFEGIPYLVQKMIAVAILVFLLTYVVMPFMTKAFKWFLYPDGMKKMETDEW</sequence>
<dbReference type="RefSeq" id="WP_013328888.1">
    <property type="nucleotide sequence ID" value="NC_014507.1"/>
</dbReference>
<protein>
    <submittedName>
        <fullName evidence="3">Antibiotic biosynthesis monooxygenase</fullName>
    </submittedName>
</protein>
<dbReference type="KEGG" id="mpi:Mpet_0943"/>
<evidence type="ECO:0000313" key="3">
    <source>
        <dbReference type="EMBL" id="ADN35710.1"/>
    </source>
</evidence>
<gene>
    <name evidence="3" type="ordered locus">Mpet_0943</name>
</gene>
<name>E1RJR3_METP4</name>
<evidence type="ECO:0000259" key="2">
    <source>
        <dbReference type="PROSITE" id="PS51725"/>
    </source>
</evidence>
<dbReference type="eggNOG" id="arCOG08661">
    <property type="taxonomic scope" value="Archaea"/>
</dbReference>
<feature type="transmembrane region" description="Helical" evidence="1">
    <location>
        <begin position="154"/>
        <end position="171"/>
    </location>
</feature>
<accession>E1RJR3</accession>
<dbReference type="GeneID" id="9743403"/>
<keyword evidence="3" id="KW-0560">Oxidoreductase</keyword>
<dbReference type="PROSITE" id="PS51725">
    <property type="entry name" value="ABM"/>
    <property type="match status" value="1"/>
</dbReference>
<dbReference type="OrthoDB" id="8216at2157"/>
<dbReference type="EMBL" id="CP002117">
    <property type="protein sequence ID" value="ADN35710.1"/>
    <property type="molecule type" value="Genomic_DNA"/>
</dbReference>
<proteinExistence type="predicted"/>
<dbReference type="STRING" id="679926.Mpet_0943"/>
<keyword evidence="1" id="KW-0812">Transmembrane</keyword>
<organism evidence="3 4">
    <name type="scientific">Methanolacinia petrolearia (strain DSM 11571 / OCM 486 / SEBR 4847)</name>
    <name type="common">Methanoplanus petrolearius</name>
    <dbReference type="NCBI Taxonomy" id="679926"/>
    <lineage>
        <taxon>Archaea</taxon>
        <taxon>Methanobacteriati</taxon>
        <taxon>Methanobacteriota</taxon>
        <taxon>Stenosarchaea group</taxon>
        <taxon>Methanomicrobia</taxon>
        <taxon>Methanomicrobiales</taxon>
        <taxon>Methanomicrobiaceae</taxon>
        <taxon>Methanolacinia</taxon>
    </lineage>
</organism>
<dbReference type="InterPro" id="IPR011008">
    <property type="entry name" value="Dimeric_a/b-barrel"/>
</dbReference>
<feature type="transmembrane region" description="Helical" evidence="1">
    <location>
        <begin position="183"/>
        <end position="201"/>
    </location>
</feature>
<keyword evidence="1" id="KW-0472">Membrane</keyword>
<keyword evidence="1" id="KW-1133">Transmembrane helix</keyword>
<evidence type="ECO:0000313" key="4">
    <source>
        <dbReference type="Proteomes" id="UP000006565"/>
    </source>
</evidence>
<dbReference type="AlphaFoldDB" id="E1RJR3"/>
<dbReference type="Gene3D" id="3.30.70.100">
    <property type="match status" value="1"/>
</dbReference>
<keyword evidence="4" id="KW-1185">Reference proteome</keyword>
<dbReference type="Proteomes" id="UP000006565">
    <property type="component" value="Chromosome"/>
</dbReference>